<dbReference type="RefSeq" id="WP_155678091.1">
    <property type="nucleotide sequence ID" value="NZ_CP039631.3"/>
</dbReference>
<dbReference type="Proteomes" id="UP000298274">
    <property type="component" value="Chromosome"/>
</dbReference>
<reference evidence="2" key="1">
    <citation type="submission" date="2019-04" db="EMBL/GenBank/DDBJ databases">
        <title>Complete genome sequence of Pseudomonas veronii strain PVy, a versatile degrader capable of using multiple contaminants as sole carbon sources.</title>
        <authorList>
            <person name="Lopez-Echartea E."/>
            <person name="Ridl J."/>
            <person name="Pajer P."/>
            <person name="Strejcek M."/>
            <person name="Suman J."/>
            <person name="Uhlik O."/>
        </authorList>
    </citation>
    <scope>NUCLEOTIDE SEQUENCE [LARGE SCALE GENOMIC DNA]</scope>
    <source>
        <strain evidence="2">Pvy</strain>
    </source>
</reference>
<name>A0A5Q2U5Q9_PSEVE</name>
<accession>A0A5Q2U5Q9</accession>
<organism evidence="1 2">
    <name type="scientific">Pseudomonas veronii</name>
    <dbReference type="NCBI Taxonomy" id="76761"/>
    <lineage>
        <taxon>Bacteria</taxon>
        <taxon>Pseudomonadati</taxon>
        <taxon>Pseudomonadota</taxon>
        <taxon>Gammaproteobacteria</taxon>
        <taxon>Pseudomonadales</taxon>
        <taxon>Pseudomonadaceae</taxon>
        <taxon>Pseudomonas</taxon>
    </lineage>
</organism>
<evidence type="ECO:0000313" key="1">
    <source>
        <dbReference type="EMBL" id="QGH44096.1"/>
    </source>
</evidence>
<sequence>MEKVTARGLYYHPESNHWLRPTDKPVQLNGGETGTLMQAVDDVAAHLDVRVHGRLQGGGSNGDCVDFGIFVSKQLLECLLHLRAWLKFLAGKAFARRATTLAVHVLLCRAFARLHPKVAVTTLGTSIVLNPGALPFQVMAPKARPGTPNPVGDADVRGWRTVPFPGVMTLRAFNMHRFRILAPICS</sequence>
<gene>
    <name evidence="1" type="ORF">E4167_35075</name>
</gene>
<protein>
    <submittedName>
        <fullName evidence="1">Uncharacterized protein</fullName>
    </submittedName>
</protein>
<dbReference type="EMBL" id="CP039631">
    <property type="protein sequence ID" value="QGH44096.1"/>
    <property type="molecule type" value="Genomic_DNA"/>
</dbReference>
<dbReference type="AlphaFoldDB" id="A0A5Q2U5Q9"/>
<proteinExistence type="predicted"/>
<evidence type="ECO:0000313" key="2">
    <source>
        <dbReference type="Proteomes" id="UP000298274"/>
    </source>
</evidence>